<evidence type="ECO:0000313" key="3">
    <source>
        <dbReference type="Proteomes" id="UP000325313"/>
    </source>
</evidence>
<gene>
    <name evidence="2" type="ORF">PGTUg99_028733</name>
</gene>
<dbReference type="EMBL" id="VDEP01000171">
    <property type="protein sequence ID" value="KAA1126580.1"/>
    <property type="molecule type" value="Genomic_DNA"/>
</dbReference>
<evidence type="ECO:0000256" key="1">
    <source>
        <dbReference type="SAM" id="MobiDB-lite"/>
    </source>
</evidence>
<sequence>MEPAIKKLSSTPEDGLASSPEPTTAHVQDDPANSPKPIAADVEPIRARADPITSAEQGTSGTAPAPQMAAGRSPVRKNTIRSPNMPVRRSRRIFDQEHVLGSFNIPISYGRLHQAQTRAVPKNPPH</sequence>
<feature type="region of interest" description="Disordered" evidence="1">
    <location>
        <begin position="1"/>
        <end position="89"/>
    </location>
</feature>
<dbReference type="Proteomes" id="UP000325313">
    <property type="component" value="Unassembled WGS sequence"/>
</dbReference>
<evidence type="ECO:0000313" key="2">
    <source>
        <dbReference type="EMBL" id="KAA1126580.1"/>
    </source>
</evidence>
<reference evidence="2 3" key="1">
    <citation type="submission" date="2019-05" db="EMBL/GenBank/DDBJ databases">
        <title>Emergence of the Ug99 lineage of the wheat stem rust pathogen through somatic hybridization.</title>
        <authorList>
            <person name="Li F."/>
            <person name="Upadhyaya N.M."/>
            <person name="Sperschneider J."/>
            <person name="Matny O."/>
            <person name="Nguyen-Phuc H."/>
            <person name="Mago R."/>
            <person name="Raley C."/>
            <person name="Miller M.E."/>
            <person name="Silverstein K.A.T."/>
            <person name="Henningsen E."/>
            <person name="Hirsch C.D."/>
            <person name="Visser B."/>
            <person name="Pretorius Z.A."/>
            <person name="Steffenson B.J."/>
            <person name="Schwessinger B."/>
            <person name="Dodds P.N."/>
            <person name="Figueroa M."/>
        </authorList>
    </citation>
    <scope>NUCLEOTIDE SEQUENCE [LARGE SCALE GENOMIC DNA]</scope>
    <source>
        <strain evidence="2 3">Ug99</strain>
    </source>
</reference>
<name>A0A5B0RL52_PUCGR</name>
<dbReference type="AlphaFoldDB" id="A0A5B0RL52"/>
<comment type="caution">
    <text evidence="2">The sequence shown here is derived from an EMBL/GenBank/DDBJ whole genome shotgun (WGS) entry which is preliminary data.</text>
</comment>
<proteinExistence type="predicted"/>
<organism evidence="2 3">
    <name type="scientific">Puccinia graminis f. sp. tritici</name>
    <dbReference type="NCBI Taxonomy" id="56615"/>
    <lineage>
        <taxon>Eukaryota</taxon>
        <taxon>Fungi</taxon>
        <taxon>Dikarya</taxon>
        <taxon>Basidiomycota</taxon>
        <taxon>Pucciniomycotina</taxon>
        <taxon>Pucciniomycetes</taxon>
        <taxon>Pucciniales</taxon>
        <taxon>Pucciniaceae</taxon>
        <taxon>Puccinia</taxon>
    </lineage>
</organism>
<accession>A0A5B0RL52</accession>
<protein>
    <submittedName>
        <fullName evidence="2">Uncharacterized protein</fullName>
    </submittedName>
</protein>